<evidence type="ECO:0000313" key="1">
    <source>
        <dbReference type="EMBL" id="KAJ8444858.1"/>
    </source>
</evidence>
<dbReference type="EMBL" id="JAKOGI010000084">
    <property type="protein sequence ID" value="KAJ8444858.1"/>
    <property type="molecule type" value="Genomic_DNA"/>
</dbReference>
<protein>
    <submittedName>
        <fullName evidence="1">Uncharacterized protein</fullName>
    </submittedName>
</protein>
<keyword evidence="2" id="KW-1185">Reference proteome</keyword>
<dbReference type="OrthoDB" id="2919534at2759"/>
<accession>A0A9Q1KL98</accession>
<organism evidence="1 2">
    <name type="scientific">Carnegiea gigantea</name>
    <dbReference type="NCBI Taxonomy" id="171969"/>
    <lineage>
        <taxon>Eukaryota</taxon>
        <taxon>Viridiplantae</taxon>
        <taxon>Streptophyta</taxon>
        <taxon>Embryophyta</taxon>
        <taxon>Tracheophyta</taxon>
        <taxon>Spermatophyta</taxon>
        <taxon>Magnoliopsida</taxon>
        <taxon>eudicotyledons</taxon>
        <taxon>Gunneridae</taxon>
        <taxon>Pentapetalae</taxon>
        <taxon>Caryophyllales</taxon>
        <taxon>Cactineae</taxon>
        <taxon>Cactaceae</taxon>
        <taxon>Cactoideae</taxon>
        <taxon>Echinocereeae</taxon>
        <taxon>Carnegiea</taxon>
    </lineage>
</organism>
<evidence type="ECO:0000313" key="2">
    <source>
        <dbReference type="Proteomes" id="UP001153076"/>
    </source>
</evidence>
<name>A0A9Q1KL98_9CARY</name>
<sequence length="193" mass="21655">MVFDGHEGPHFTSPYNDPLVVELKVASAIVCQIWIDTGSSKLKHLGRDIIPLIHPILGFKEQEVNPTGIIHLPVHFGNKAKARNLELDQLQIKANDGSIDKSQGDQRTAQECYLVSIRPLVEHSIKCRPAGPPRSDKKQRIVPPSPAEHTLALADPEQPRPEAVDGIEEIPLEKGTIIPRIWHSSNLRKYYHW</sequence>
<reference evidence="1" key="1">
    <citation type="submission" date="2022-04" db="EMBL/GenBank/DDBJ databases">
        <title>Carnegiea gigantea Genome sequencing and assembly v2.</title>
        <authorList>
            <person name="Copetti D."/>
            <person name="Sanderson M.J."/>
            <person name="Burquez A."/>
            <person name="Wojciechowski M.F."/>
        </authorList>
    </citation>
    <scope>NUCLEOTIDE SEQUENCE</scope>
    <source>
        <strain evidence="1">SGP5-SGP5p</strain>
        <tissue evidence="1">Aerial part</tissue>
    </source>
</reference>
<dbReference type="AlphaFoldDB" id="A0A9Q1KL98"/>
<gene>
    <name evidence="1" type="ORF">Cgig2_029789</name>
</gene>
<dbReference type="Proteomes" id="UP001153076">
    <property type="component" value="Unassembled WGS sequence"/>
</dbReference>
<comment type="caution">
    <text evidence="1">The sequence shown here is derived from an EMBL/GenBank/DDBJ whole genome shotgun (WGS) entry which is preliminary data.</text>
</comment>
<proteinExistence type="predicted"/>